<dbReference type="STRING" id="1619046.US42_C0008G0060"/>
<keyword evidence="1" id="KW-0812">Transmembrane</keyword>
<evidence type="ECO:0000256" key="1">
    <source>
        <dbReference type="SAM" id="Phobius"/>
    </source>
</evidence>
<dbReference type="AlphaFoldDB" id="A0A0G0ITP8"/>
<protein>
    <submittedName>
        <fullName evidence="2">Uncharacterized protein</fullName>
    </submittedName>
</protein>
<evidence type="ECO:0000313" key="2">
    <source>
        <dbReference type="EMBL" id="KKQ27549.1"/>
    </source>
</evidence>
<dbReference type="InterPro" id="IPR043993">
    <property type="entry name" value="T4SS_pilin"/>
</dbReference>
<organism evidence="2 3">
    <name type="scientific">Candidatus Magasanikbacteria bacterium GW2011_GWC2_37_14</name>
    <dbReference type="NCBI Taxonomy" id="1619046"/>
    <lineage>
        <taxon>Bacteria</taxon>
        <taxon>Candidatus Magasanikiibacteriota</taxon>
    </lineage>
</organism>
<gene>
    <name evidence="2" type="ORF">US42_C0008G0060</name>
</gene>
<dbReference type="Proteomes" id="UP000034849">
    <property type="component" value="Unassembled WGS sequence"/>
</dbReference>
<keyword evidence="1" id="KW-1133">Transmembrane helix</keyword>
<name>A0A0G0ITP8_9BACT</name>
<sequence>MPKNKFLLIFSIIFLVSLFFGLKEVEAVDYQCCVFTHGGISECALDDPCPATKQVVVGSEETGMSGYKTVTENAIGKAQSCTDVDICLKPAFEVTWTDGPKQELTVGEVIKAQTEAKVIFRRTSQPVDVVLSCTNCDVEVTTVLVTGNIIQFTLDTGKFLNKNKGINPYYEIVAKLNDKELGRHTLNLELKRFECKNYKPPCTDNSQCFPFGADCFSKIDDTICRKLDSRPDLCGQQADGPTLGSTACFWDATTKQCKTGMEKGISNKYPVPDGYAEGGGVLPPCAFSGSCRKVNDLLELIINLGRANFGIIGTFAFVFFIYGGFTMITSFGSAEKVKKGRDILLAAVVGMIIAFSAYLLINFIISALGVADSFKVI</sequence>
<comment type="caution">
    <text evidence="2">The sequence shown here is derived from an EMBL/GenBank/DDBJ whole genome shotgun (WGS) entry which is preliminary data.</text>
</comment>
<accession>A0A0G0ITP8</accession>
<evidence type="ECO:0000313" key="3">
    <source>
        <dbReference type="Proteomes" id="UP000034849"/>
    </source>
</evidence>
<proteinExistence type="predicted"/>
<dbReference type="Pfam" id="PF18895">
    <property type="entry name" value="T4SS_pilin"/>
    <property type="match status" value="1"/>
</dbReference>
<reference evidence="2 3" key="1">
    <citation type="journal article" date="2015" name="Nature">
        <title>rRNA introns, odd ribosomes, and small enigmatic genomes across a large radiation of phyla.</title>
        <authorList>
            <person name="Brown C.T."/>
            <person name="Hug L.A."/>
            <person name="Thomas B.C."/>
            <person name="Sharon I."/>
            <person name="Castelle C.J."/>
            <person name="Singh A."/>
            <person name="Wilkins M.J."/>
            <person name="Williams K.H."/>
            <person name="Banfield J.F."/>
        </authorList>
    </citation>
    <scope>NUCLEOTIDE SEQUENCE [LARGE SCALE GENOMIC DNA]</scope>
</reference>
<keyword evidence="1" id="KW-0472">Membrane</keyword>
<feature type="transmembrane region" description="Helical" evidence="1">
    <location>
        <begin position="309"/>
        <end position="331"/>
    </location>
</feature>
<dbReference type="EMBL" id="LBSX01000008">
    <property type="protein sequence ID" value="KKQ27549.1"/>
    <property type="molecule type" value="Genomic_DNA"/>
</dbReference>
<feature type="transmembrane region" description="Helical" evidence="1">
    <location>
        <begin position="343"/>
        <end position="365"/>
    </location>
</feature>